<keyword evidence="6 8" id="KW-0472">Membrane</keyword>
<feature type="transmembrane region" description="Helical" evidence="8">
    <location>
        <begin position="119"/>
        <end position="139"/>
    </location>
</feature>
<dbReference type="EC" id="2.7.7.41" evidence="7"/>
<evidence type="ECO:0000256" key="7">
    <source>
        <dbReference type="RuleBase" id="RU003938"/>
    </source>
</evidence>
<feature type="transmembrane region" description="Helical" evidence="8">
    <location>
        <begin position="51"/>
        <end position="75"/>
    </location>
</feature>
<keyword evidence="3 7" id="KW-0808">Transferase</keyword>
<feature type="transmembrane region" description="Helical" evidence="8">
    <location>
        <begin position="12"/>
        <end position="31"/>
    </location>
</feature>
<name>A0A5C5UT74_9BACT</name>
<dbReference type="GO" id="GO:0005886">
    <property type="term" value="C:plasma membrane"/>
    <property type="evidence" value="ECO:0007669"/>
    <property type="project" value="TreeGrafter"/>
</dbReference>
<dbReference type="GO" id="GO:0016024">
    <property type="term" value="P:CDP-diacylglycerol biosynthetic process"/>
    <property type="evidence" value="ECO:0007669"/>
    <property type="project" value="UniProtKB-UniPathway"/>
</dbReference>
<proteinExistence type="inferred from homology"/>
<comment type="pathway">
    <text evidence="7">Phospholipid metabolism; CDP-diacylglycerol biosynthesis; CDP-diacylglycerol from sn-glycerol 3-phosphate: step 3/3.</text>
</comment>
<dbReference type="PANTHER" id="PTHR43535:SF1">
    <property type="entry name" value="PHOSPHATIDATE CYTIDYLYLTRANSFERASE"/>
    <property type="match status" value="1"/>
</dbReference>
<evidence type="ECO:0000313" key="9">
    <source>
        <dbReference type="EMBL" id="TWT29594.1"/>
    </source>
</evidence>
<evidence type="ECO:0000256" key="4">
    <source>
        <dbReference type="ARBA" id="ARBA00022692"/>
    </source>
</evidence>
<evidence type="ECO:0000256" key="5">
    <source>
        <dbReference type="ARBA" id="ARBA00022989"/>
    </source>
</evidence>
<feature type="transmembrane region" description="Helical" evidence="8">
    <location>
        <begin position="191"/>
        <end position="213"/>
    </location>
</feature>
<dbReference type="GO" id="GO:0004605">
    <property type="term" value="F:phosphatidate cytidylyltransferase activity"/>
    <property type="evidence" value="ECO:0007669"/>
    <property type="project" value="UniProtKB-EC"/>
</dbReference>
<gene>
    <name evidence="9" type="primary">cdsA_3</name>
    <name evidence="9" type="ORF">KOR34_51480</name>
</gene>
<comment type="similarity">
    <text evidence="2 7">Belongs to the CDS family.</text>
</comment>
<dbReference type="GO" id="GO:0009273">
    <property type="term" value="P:peptidoglycan-based cell wall biogenesis"/>
    <property type="evidence" value="ECO:0007669"/>
    <property type="project" value="TreeGrafter"/>
</dbReference>
<feature type="transmembrane region" description="Helical" evidence="8">
    <location>
        <begin position="257"/>
        <end position="280"/>
    </location>
</feature>
<comment type="subcellular location">
    <subcellularLocation>
        <location evidence="1">Membrane</location>
        <topology evidence="1">Multi-pass membrane protein</topology>
    </subcellularLocation>
</comment>
<dbReference type="Proteomes" id="UP000316714">
    <property type="component" value="Unassembled WGS sequence"/>
</dbReference>
<keyword evidence="5 8" id="KW-1133">Transmembrane helix</keyword>
<dbReference type="OrthoDB" id="9799199at2"/>
<comment type="caution">
    <text evidence="9">The sequence shown here is derived from an EMBL/GenBank/DDBJ whole genome shotgun (WGS) entry which is preliminary data.</text>
</comment>
<dbReference type="AlphaFoldDB" id="A0A5C5UT74"/>
<dbReference type="PROSITE" id="PS01315">
    <property type="entry name" value="CDS"/>
    <property type="match status" value="1"/>
</dbReference>
<sequence length="324" mass="35824">MLFSELPVEVNWTLAAVFACLVFASAVTVTLAKLKPDKDSAELRDRVRTWWMIVVLFAATLWMGYAFAIFFFAFVSYLAFKELLSLIPTRRADRRVLFWAYLVIPAQYAMVYLDWYGVVIVFIPVYIFLFLPVRMLMIGETEGYLRAYGTLHWGLMTTVFCLSHAALLLMFQPRDVTRLEPAWPSEAGALHPGAGLLVFLVLMTEVNDIAQFLWGKSLGRRKIAPKVSPGKTVVGFVGGAATTAALAMLLGPAITLFTWQTAAGAGLIIGVAGFVGDLAISMLKRDLGVKDSGSTLPGHGGVLDRIDSLIYTAPLIFHYVFFLY</sequence>
<keyword evidence="4 7" id="KW-0812">Transmembrane</keyword>
<dbReference type="PANTHER" id="PTHR43535">
    <property type="entry name" value="PHOSPHATIDATE CYTIDYLYLTRANSFERASE"/>
    <property type="match status" value="1"/>
</dbReference>
<evidence type="ECO:0000256" key="8">
    <source>
        <dbReference type="SAM" id="Phobius"/>
    </source>
</evidence>
<keyword evidence="10" id="KW-1185">Reference proteome</keyword>
<dbReference type="RefSeq" id="WP_146568951.1">
    <property type="nucleotide sequence ID" value="NZ_SIHJ01000007.1"/>
</dbReference>
<evidence type="ECO:0000256" key="1">
    <source>
        <dbReference type="ARBA" id="ARBA00004141"/>
    </source>
</evidence>
<dbReference type="UniPathway" id="UPA00557">
    <property type="reaction ID" value="UER00614"/>
</dbReference>
<keyword evidence="7 9" id="KW-0548">Nucleotidyltransferase</keyword>
<organism evidence="9 10">
    <name type="scientific">Posidoniimonas corsicana</name>
    <dbReference type="NCBI Taxonomy" id="1938618"/>
    <lineage>
        <taxon>Bacteria</taxon>
        <taxon>Pseudomonadati</taxon>
        <taxon>Planctomycetota</taxon>
        <taxon>Planctomycetia</taxon>
        <taxon>Pirellulales</taxon>
        <taxon>Lacipirellulaceae</taxon>
        <taxon>Posidoniimonas</taxon>
    </lineage>
</organism>
<dbReference type="Pfam" id="PF01148">
    <property type="entry name" value="CTP_transf_1"/>
    <property type="match status" value="1"/>
</dbReference>
<evidence type="ECO:0000256" key="6">
    <source>
        <dbReference type="ARBA" id="ARBA00023136"/>
    </source>
</evidence>
<evidence type="ECO:0000313" key="10">
    <source>
        <dbReference type="Proteomes" id="UP000316714"/>
    </source>
</evidence>
<accession>A0A5C5UT74</accession>
<dbReference type="InterPro" id="IPR000374">
    <property type="entry name" value="PC_trans"/>
</dbReference>
<dbReference type="EMBL" id="SIHJ01000007">
    <property type="protein sequence ID" value="TWT29594.1"/>
    <property type="molecule type" value="Genomic_DNA"/>
</dbReference>
<evidence type="ECO:0000256" key="2">
    <source>
        <dbReference type="ARBA" id="ARBA00010185"/>
    </source>
</evidence>
<feature type="transmembrane region" description="Helical" evidence="8">
    <location>
        <begin position="151"/>
        <end position="171"/>
    </location>
</feature>
<protein>
    <recommendedName>
        <fullName evidence="7">Phosphatidate cytidylyltransferase</fullName>
        <ecNumber evidence="7">2.7.7.41</ecNumber>
    </recommendedName>
</protein>
<reference evidence="9 10" key="1">
    <citation type="submission" date="2019-02" db="EMBL/GenBank/DDBJ databases">
        <title>Deep-cultivation of Planctomycetes and their phenomic and genomic characterization uncovers novel biology.</title>
        <authorList>
            <person name="Wiegand S."/>
            <person name="Jogler M."/>
            <person name="Boedeker C."/>
            <person name="Pinto D."/>
            <person name="Vollmers J."/>
            <person name="Rivas-Marin E."/>
            <person name="Kohn T."/>
            <person name="Peeters S.H."/>
            <person name="Heuer A."/>
            <person name="Rast P."/>
            <person name="Oberbeckmann S."/>
            <person name="Bunk B."/>
            <person name="Jeske O."/>
            <person name="Meyerdierks A."/>
            <person name="Storesund J.E."/>
            <person name="Kallscheuer N."/>
            <person name="Luecker S."/>
            <person name="Lage O.M."/>
            <person name="Pohl T."/>
            <person name="Merkel B.J."/>
            <person name="Hornburger P."/>
            <person name="Mueller R.-W."/>
            <person name="Bruemmer F."/>
            <person name="Labrenz M."/>
            <person name="Spormann A.M."/>
            <person name="Op Den Camp H."/>
            <person name="Overmann J."/>
            <person name="Amann R."/>
            <person name="Jetten M.S.M."/>
            <person name="Mascher T."/>
            <person name="Medema M.H."/>
            <person name="Devos D.P."/>
            <person name="Kaster A.-K."/>
            <person name="Ovreas L."/>
            <person name="Rohde M."/>
            <person name="Galperin M.Y."/>
            <person name="Jogler C."/>
        </authorList>
    </citation>
    <scope>NUCLEOTIDE SEQUENCE [LARGE SCALE GENOMIC DNA]</scope>
    <source>
        <strain evidence="9 10">KOR34</strain>
    </source>
</reference>
<comment type="catalytic activity">
    <reaction evidence="7">
        <text>a 1,2-diacyl-sn-glycero-3-phosphate + CTP + H(+) = a CDP-1,2-diacyl-sn-glycerol + diphosphate</text>
        <dbReference type="Rhea" id="RHEA:16229"/>
        <dbReference type="ChEBI" id="CHEBI:15378"/>
        <dbReference type="ChEBI" id="CHEBI:33019"/>
        <dbReference type="ChEBI" id="CHEBI:37563"/>
        <dbReference type="ChEBI" id="CHEBI:58332"/>
        <dbReference type="ChEBI" id="CHEBI:58608"/>
        <dbReference type="EC" id="2.7.7.41"/>
    </reaction>
</comment>
<feature type="transmembrane region" description="Helical" evidence="8">
    <location>
        <begin position="233"/>
        <end position="251"/>
    </location>
</feature>
<evidence type="ECO:0000256" key="3">
    <source>
        <dbReference type="ARBA" id="ARBA00022679"/>
    </source>
</evidence>